<evidence type="ECO:0000313" key="2">
    <source>
        <dbReference type="Proteomes" id="UP001497700"/>
    </source>
</evidence>
<organism evidence="1 2">
    <name type="scientific">Hypoxylon rubiginosum</name>
    <dbReference type="NCBI Taxonomy" id="110542"/>
    <lineage>
        <taxon>Eukaryota</taxon>
        <taxon>Fungi</taxon>
        <taxon>Dikarya</taxon>
        <taxon>Ascomycota</taxon>
        <taxon>Pezizomycotina</taxon>
        <taxon>Sordariomycetes</taxon>
        <taxon>Xylariomycetidae</taxon>
        <taxon>Xylariales</taxon>
        <taxon>Hypoxylaceae</taxon>
        <taxon>Hypoxylon</taxon>
    </lineage>
</organism>
<comment type="caution">
    <text evidence="1">The sequence shown here is derived from an EMBL/GenBank/DDBJ whole genome shotgun (WGS) entry which is preliminary data.</text>
</comment>
<gene>
    <name evidence="1" type="ORF">F4820DRAFT_441405</name>
</gene>
<proteinExistence type="predicted"/>
<keyword evidence="2" id="KW-1185">Reference proteome</keyword>
<protein>
    <submittedName>
        <fullName evidence="1">Ankyrin</fullName>
    </submittedName>
</protein>
<reference evidence="1 2" key="1">
    <citation type="journal article" date="2022" name="New Phytol.">
        <title>Ecological generalism drives hyperdiversity of secondary metabolite gene clusters in xylarialean endophytes.</title>
        <authorList>
            <person name="Franco M.E.E."/>
            <person name="Wisecaver J.H."/>
            <person name="Arnold A.E."/>
            <person name="Ju Y.M."/>
            <person name="Slot J.C."/>
            <person name="Ahrendt S."/>
            <person name="Moore L.P."/>
            <person name="Eastman K.E."/>
            <person name="Scott K."/>
            <person name="Konkel Z."/>
            <person name="Mondo S.J."/>
            <person name="Kuo A."/>
            <person name="Hayes R.D."/>
            <person name="Haridas S."/>
            <person name="Andreopoulos B."/>
            <person name="Riley R."/>
            <person name="LaButti K."/>
            <person name="Pangilinan J."/>
            <person name="Lipzen A."/>
            <person name="Amirebrahimi M."/>
            <person name="Yan J."/>
            <person name="Adam C."/>
            <person name="Keymanesh K."/>
            <person name="Ng V."/>
            <person name="Louie K."/>
            <person name="Northen T."/>
            <person name="Drula E."/>
            <person name="Henrissat B."/>
            <person name="Hsieh H.M."/>
            <person name="Youens-Clark K."/>
            <person name="Lutzoni F."/>
            <person name="Miadlikowska J."/>
            <person name="Eastwood D.C."/>
            <person name="Hamelin R.C."/>
            <person name="Grigoriev I.V."/>
            <person name="U'Ren J.M."/>
        </authorList>
    </citation>
    <scope>NUCLEOTIDE SEQUENCE [LARGE SCALE GENOMIC DNA]</scope>
    <source>
        <strain evidence="1 2">CBS 119005</strain>
    </source>
</reference>
<evidence type="ECO:0000313" key="1">
    <source>
        <dbReference type="EMBL" id="KAI4858906.1"/>
    </source>
</evidence>
<sequence length="1857" mass="201964">MPGLIDSMDHSPIQNDRQARLQLLGQEWGIASQPPPSPSPRPDQPPSYRTDNDEFIAEELLKRQRINESQNQQSKGGLSRAFTTKKKTWEYKEIYNALTSHITNQGSPGVAECLITKLNLAGGNLNLAQKSRTSLLSRRKSLDLAERSQVLQIAVKNGHYEMVEVLLPYADALSLDTALPTAIRGGNSAVASLLVKYGASAAQTADGQDALRQICAVGGQPDLVAIILGSEGRPSTSWLSQSMVEAAKAGCLGTVRHLSQSTADGDHDGAAALKAAVALGRRDIALAIVLGTKPPAQPGLNEAFDQLMTHPNINPNEKMAMAEILLCAGAEGESLAKALIHASNTYFHEMVHLLISYGASIEYQDAIAVRKAVSKGKVDLVEVMLNGKSKFSPQYASECVELLPKKMRFEERYTLLNVLLRKGAAGAPLDEALVDAAEAGDVEAVKLLLTPLFAGGKIVGNRDIRKGPRSMVFERHETASTDHKGALALQIAVKRGDTAISNLILTNKPPNPVALAQVFPSVRNLPQLERYQIAESFLRAGLTGPSVNSALENAIDEQPPHRDEKLIALFLRYNADVNFNEGHTITAAILQRDVRLLDRLLKSKPTMQVAARAIPRAMEVDDGSVRLQMINMLLVAGASQGGPEVSASVDVAVQGNPPDKRLLKTLLQQGNADVNINKGIAVEHAVLSSDPEILEMILGLGQPNAESLERGLKSVSKLPMSQTKTDKLNSILRRTQSKDTVTALLTEEVQAILKTPLQEQNFSSLKVLLSNGADINAMNAEALCRAVAAANMQLVEVLFTANPSPVSMALAMPHALRIRDLMDRLTFAQKILEGGIPPSEVNRALVFAVNTYPDDIPLINTLLARADTRDGLVLIEAIKREKQDIVELILGKKTFPVEILNTGFAQATRGKNKRSRSMSSISLLRAGASGEVVSDALLAAATDGDVDFGTILVQNGGSVEHKDGQAIVEACKSGTVEVLAMLLAGEKKVAQKTLQRGFQAATQVGDLKRRAEIFKLLLQMGVTGEVVDAQLVSAVRYGDEGKALVTMLLVYGACPDYNDGDAVEKATRSAFLGNLQMLLGIIDVGRRQKRPSSHTLVRAMDACWDLSRDTRFTVMNWIFQAGKPAPNAVHSILNRAVNEEEPEERLIELLIGNRAAPTANDCQTLIDATRTLSESAFARLLECRITAEDASLVFSKSFGAENISAWLSSRGFEIAKSLLEKGATGDGVGSAFAAVLSVYMETHGEVAIDFVELLLKHGADVNYNGGEALQHAAAQGDPELLKRLLRESPDSQAVTLAFPKIFDATTSEEDIYELISLFIEYGDGQSRMDVAFTQAGSEPVVIRALSQFPRSTKILGALLDAGFYHDQMTKCSVMQETGEEETVNLIMWALLQPQKKISSSVINLLIERGAKINYETPISRVTPLMLAIQTRRQDIVKSLLLADAEVDVTDATGRSPLSMASAIGGDLAIIMMSNLLAAGASRNDGSLHNAARELNLQAMQVLIEYRHDPDFPSPLHGGRSALGELCLHAADSGEVTPRREKTMEKAIGFLLQSDSDITLQSNGKSALLLALESADPLTTTKVLLRADMWKYINKPFNHYSDGKFTYSPTMYVQRVLPESDHKSELLKLLRANRGTDVYYANSGPQPDDAIGMPTSIQLEEQERKMRLSRLQKEDEDHALAIQRNKELAAVQTQIWANQVELEDARKKRVHSADLNAIQERARVEEDLFNNAMRQQRARHSADIRHQEALTHAGLTRAQAIADAELAVESQKQTKLLQWERDVGSERVGNANQLSSIRLREREELERLDRSADARLKVRIQEQRKLVDSQSVLAANLAGAGPGARRQIGFVSGELGPD</sequence>
<dbReference type="EMBL" id="MU393675">
    <property type="protein sequence ID" value="KAI4858906.1"/>
    <property type="molecule type" value="Genomic_DNA"/>
</dbReference>
<dbReference type="Proteomes" id="UP001497700">
    <property type="component" value="Unassembled WGS sequence"/>
</dbReference>
<accession>A0ACB9YHM5</accession>
<name>A0ACB9YHM5_9PEZI</name>